<evidence type="ECO:0000313" key="7">
    <source>
        <dbReference type="Proteomes" id="UP000606935"/>
    </source>
</evidence>
<dbReference type="PROSITE" id="PS50110">
    <property type="entry name" value="RESPONSE_REGULATORY"/>
    <property type="match status" value="1"/>
</dbReference>
<dbReference type="InterPro" id="IPR050595">
    <property type="entry name" value="Bact_response_regulator"/>
</dbReference>
<dbReference type="InterPro" id="IPR011006">
    <property type="entry name" value="CheY-like_superfamily"/>
</dbReference>
<dbReference type="PROSITE" id="PS50005">
    <property type="entry name" value="TPR"/>
    <property type="match status" value="1"/>
</dbReference>
<dbReference type="SMART" id="SM00028">
    <property type="entry name" value="TPR"/>
    <property type="match status" value="3"/>
</dbReference>
<evidence type="ECO:0000256" key="4">
    <source>
        <dbReference type="SAM" id="Coils"/>
    </source>
</evidence>
<dbReference type="RefSeq" id="WP_188697125.1">
    <property type="nucleotide sequence ID" value="NZ_BMLS01000005.1"/>
</dbReference>
<dbReference type="Proteomes" id="UP000606935">
    <property type="component" value="Unassembled WGS sequence"/>
</dbReference>
<dbReference type="AlphaFoldDB" id="A0A917Z1I6"/>
<feature type="coiled-coil region" evidence="4">
    <location>
        <begin position="349"/>
        <end position="390"/>
    </location>
</feature>
<comment type="caution">
    <text evidence="6">The sequence shown here is derived from an EMBL/GenBank/DDBJ whole genome shotgun (WGS) entry which is preliminary data.</text>
</comment>
<feature type="repeat" description="TPR" evidence="3">
    <location>
        <begin position="448"/>
        <end position="481"/>
    </location>
</feature>
<dbReference type="Gene3D" id="3.40.50.2300">
    <property type="match status" value="1"/>
</dbReference>
<keyword evidence="1" id="KW-0597">Phosphoprotein</keyword>
<dbReference type="Gene3D" id="1.25.40.10">
    <property type="entry name" value="Tetratricopeptide repeat domain"/>
    <property type="match status" value="2"/>
</dbReference>
<dbReference type="InterPro" id="IPR001789">
    <property type="entry name" value="Sig_transdc_resp-reg_receiver"/>
</dbReference>
<reference evidence="6" key="1">
    <citation type="journal article" date="2014" name="Int. J. Syst. Evol. Microbiol.">
        <title>Complete genome sequence of Corynebacterium casei LMG S-19264T (=DSM 44701T), isolated from a smear-ripened cheese.</title>
        <authorList>
            <consortium name="US DOE Joint Genome Institute (JGI-PGF)"/>
            <person name="Walter F."/>
            <person name="Albersmeier A."/>
            <person name="Kalinowski J."/>
            <person name="Ruckert C."/>
        </authorList>
    </citation>
    <scope>NUCLEOTIDE SEQUENCE</scope>
    <source>
        <strain evidence="6">CGMCC 1.7086</strain>
    </source>
</reference>
<name>A0A917Z1I6_9ALTE</name>
<dbReference type="EMBL" id="BMLS01000005">
    <property type="protein sequence ID" value="GGO72512.1"/>
    <property type="molecule type" value="Genomic_DNA"/>
</dbReference>
<keyword evidence="3" id="KW-0802">TPR repeat</keyword>
<evidence type="ECO:0000313" key="6">
    <source>
        <dbReference type="EMBL" id="GGO72512.1"/>
    </source>
</evidence>
<dbReference type="Pfam" id="PF00072">
    <property type="entry name" value="Response_reg"/>
    <property type="match status" value="1"/>
</dbReference>
<protein>
    <submittedName>
        <fullName evidence="6">Response regulator</fullName>
    </submittedName>
</protein>
<dbReference type="SUPFAM" id="SSF48452">
    <property type="entry name" value="TPR-like"/>
    <property type="match status" value="2"/>
</dbReference>
<dbReference type="PANTHER" id="PTHR44591">
    <property type="entry name" value="STRESS RESPONSE REGULATOR PROTEIN 1"/>
    <property type="match status" value="1"/>
</dbReference>
<keyword evidence="7" id="KW-1185">Reference proteome</keyword>
<evidence type="ECO:0000256" key="1">
    <source>
        <dbReference type="ARBA" id="ARBA00022553"/>
    </source>
</evidence>
<evidence type="ECO:0000259" key="5">
    <source>
        <dbReference type="PROSITE" id="PS50110"/>
    </source>
</evidence>
<sequence length="540" mass="62142">MDAKLAKTCRVLIIDEQVLAQGYIKYSLEELGFRDITYVDKANAALKIIEEEHFDLIVCSYNLKKDQDGYYLYDQLKNSHALPLTTAFIFISADTNSELVHSIIELQPDDFLAKPFSVKDLDKRLSRVLKRKKVLNPIYRLMDKDDFINALEAIEEFLTRPEFAEFYPLALKTKGELLLACDKAKEAKDFYHAVINVQPFTWAKLGLVNALIKLDEDEEAEKLILQLAFKPDSQLVAYDLLCALHVKLQDFESALEAVLMAAETSPRNLRRHRVAINLSRLTHDYETQFEAAKRIVKFAKHSIHDMPQNYLNVARAGIDYAMTADDQETTNLIKQANDYIRQFQQAFPKSELQEQMKVVNARLLYLQDEKERARALVEQLGEELNQSQDLEDLLDKAKAFHALGLYDRCQHVLDEIEKRCRLTPEHGELFLHYIQQEKREKAEIRQTPKELNNSAVDFYQSGQLEAALKAFRQAYSLMPKNPSIALNLLQAIAMKAREQGLSESAAGMVERCILTIENGKLNDEQEERYLKVKSFLQEAV</sequence>
<evidence type="ECO:0000256" key="3">
    <source>
        <dbReference type="PROSITE-ProRule" id="PRU00339"/>
    </source>
</evidence>
<feature type="domain" description="Response regulatory" evidence="5">
    <location>
        <begin position="10"/>
        <end position="129"/>
    </location>
</feature>
<dbReference type="PANTHER" id="PTHR44591:SF3">
    <property type="entry name" value="RESPONSE REGULATORY DOMAIN-CONTAINING PROTEIN"/>
    <property type="match status" value="1"/>
</dbReference>
<dbReference type="GO" id="GO:0000160">
    <property type="term" value="P:phosphorelay signal transduction system"/>
    <property type="evidence" value="ECO:0007669"/>
    <property type="project" value="InterPro"/>
</dbReference>
<evidence type="ECO:0000256" key="2">
    <source>
        <dbReference type="PROSITE-ProRule" id="PRU00169"/>
    </source>
</evidence>
<comment type="caution">
    <text evidence="2">Lacks conserved residue(s) required for the propagation of feature annotation.</text>
</comment>
<dbReference type="InterPro" id="IPR019734">
    <property type="entry name" value="TPR_rpt"/>
</dbReference>
<keyword evidence="4" id="KW-0175">Coiled coil</keyword>
<accession>A0A917Z1I6</accession>
<dbReference type="SUPFAM" id="SSF52172">
    <property type="entry name" value="CheY-like"/>
    <property type="match status" value="1"/>
</dbReference>
<organism evidence="6 7">
    <name type="scientific">Bowmanella pacifica</name>
    <dbReference type="NCBI Taxonomy" id="502051"/>
    <lineage>
        <taxon>Bacteria</taxon>
        <taxon>Pseudomonadati</taxon>
        <taxon>Pseudomonadota</taxon>
        <taxon>Gammaproteobacteria</taxon>
        <taxon>Alteromonadales</taxon>
        <taxon>Alteromonadaceae</taxon>
        <taxon>Bowmanella</taxon>
    </lineage>
</organism>
<proteinExistence type="predicted"/>
<reference evidence="6" key="2">
    <citation type="submission" date="2020-09" db="EMBL/GenBank/DDBJ databases">
        <authorList>
            <person name="Sun Q."/>
            <person name="Zhou Y."/>
        </authorList>
    </citation>
    <scope>NUCLEOTIDE SEQUENCE</scope>
    <source>
        <strain evidence="6">CGMCC 1.7086</strain>
    </source>
</reference>
<gene>
    <name evidence="6" type="ORF">GCM10010982_30820</name>
</gene>
<dbReference type="InterPro" id="IPR011990">
    <property type="entry name" value="TPR-like_helical_dom_sf"/>
</dbReference>
<dbReference type="SMART" id="SM00448">
    <property type="entry name" value="REC"/>
    <property type="match status" value="1"/>
</dbReference>